<organism evidence="9">
    <name type="scientific">viral metagenome</name>
    <dbReference type="NCBI Taxonomy" id="1070528"/>
    <lineage>
        <taxon>unclassified sequences</taxon>
        <taxon>metagenomes</taxon>
        <taxon>organismal metagenomes</taxon>
    </lineage>
</organism>
<feature type="transmembrane region" description="Helical" evidence="7">
    <location>
        <begin position="120"/>
        <end position="137"/>
    </location>
</feature>
<keyword evidence="6" id="KW-1015">Disulfide bond</keyword>
<keyword evidence="7" id="KW-0812">Transmembrane</keyword>
<dbReference type="Pfam" id="PF04777">
    <property type="entry name" value="Evr1_Alr"/>
    <property type="match status" value="1"/>
</dbReference>
<evidence type="ECO:0000256" key="3">
    <source>
        <dbReference type="ARBA" id="ARBA00022630"/>
    </source>
</evidence>
<evidence type="ECO:0000259" key="8">
    <source>
        <dbReference type="PROSITE" id="PS51324"/>
    </source>
</evidence>
<evidence type="ECO:0000256" key="2">
    <source>
        <dbReference type="ARBA" id="ARBA00012512"/>
    </source>
</evidence>
<dbReference type="Gene3D" id="1.20.120.310">
    <property type="entry name" value="ERV/ALR sulfhydryl oxidase domain"/>
    <property type="match status" value="1"/>
</dbReference>
<dbReference type="GO" id="GO:0016972">
    <property type="term" value="F:thiol oxidase activity"/>
    <property type="evidence" value="ECO:0007669"/>
    <property type="project" value="UniProtKB-EC"/>
</dbReference>
<dbReference type="InterPro" id="IPR036774">
    <property type="entry name" value="ERV/ALR_sulphydryl_oxid_sf"/>
</dbReference>
<accession>A0A6C0ELC5</accession>
<dbReference type="EC" id="1.8.3.2" evidence="2"/>
<keyword evidence="3" id="KW-0285">Flavoprotein</keyword>
<name>A0A6C0ELC5_9ZZZZ</name>
<evidence type="ECO:0000256" key="6">
    <source>
        <dbReference type="ARBA" id="ARBA00023157"/>
    </source>
</evidence>
<feature type="domain" description="ERV/ALR sulfhydryl oxidase" evidence="8">
    <location>
        <begin position="1"/>
        <end position="104"/>
    </location>
</feature>
<dbReference type="EMBL" id="MN738852">
    <property type="protein sequence ID" value="QHT28145.1"/>
    <property type="molecule type" value="Genomic_DNA"/>
</dbReference>
<comment type="cofactor">
    <cofactor evidence="1">
        <name>FAD</name>
        <dbReference type="ChEBI" id="CHEBI:57692"/>
    </cofactor>
</comment>
<proteinExistence type="predicted"/>
<keyword evidence="4" id="KW-0274">FAD</keyword>
<keyword evidence="5" id="KW-0560">Oxidoreductase</keyword>
<keyword evidence="7" id="KW-0472">Membrane</keyword>
<evidence type="ECO:0000256" key="5">
    <source>
        <dbReference type="ARBA" id="ARBA00023002"/>
    </source>
</evidence>
<sequence>MKYNPKIWGPHYWFFLFSVSLTYPHSPNNITKKKYYNLIRDFHLFIPDMKIGNEFNELIDIYPVTPYLDNRNSFVRWVNFIHNQINLKLNKPKVELKDALHNYYLLYIPEKKPFWDQSKLMFLGFIIFLLLTALVLYQK</sequence>
<dbReference type="InterPro" id="IPR017905">
    <property type="entry name" value="ERV/ALR_sulphydryl_oxidase"/>
</dbReference>
<dbReference type="PROSITE" id="PS51324">
    <property type="entry name" value="ERV_ALR"/>
    <property type="match status" value="1"/>
</dbReference>
<dbReference type="SUPFAM" id="SSF69000">
    <property type="entry name" value="FAD-dependent thiol oxidase"/>
    <property type="match status" value="1"/>
</dbReference>
<evidence type="ECO:0000256" key="7">
    <source>
        <dbReference type="SAM" id="Phobius"/>
    </source>
</evidence>
<evidence type="ECO:0000313" key="9">
    <source>
        <dbReference type="EMBL" id="QHT28145.1"/>
    </source>
</evidence>
<keyword evidence="7" id="KW-1133">Transmembrane helix</keyword>
<reference evidence="9" key="1">
    <citation type="journal article" date="2020" name="Nature">
        <title>Giant virus diversity and host interactions through global metagenomics.</title>
        <authorList>
            <person name="Schulz F."/>
            <person name="Roux S."/>
            <person name="Paez-Espino D."/>
            <person name="Jungbluth S."/>
            <person name="Walsh D.A."/>
            <person name="Denef V.J."/>
            <person name="McMahon K.D."/>
            <person name="Konstantinidis K.T."/>
            <person name="Eloe-Fadrosh E.A."/>
            <person name="Kyrpides N.C."/>
            <person name="Woyke T."/>
        </authorList>
    </citation>
    <scope>NUCLEOTIDE SEQUENCE</scope>
    <source>
        <strain evidence="9">GVMAG-M-3300001348-25</strain>
    </source>
</reference>
<evidence type="ECO:0000256" key="4">
    <source>
        <dbReference type="ARBA" id="ARBA00022827"/>
    </source>
</evidence>
<feature type="transmembrane region" description="Helical" evidence="7">
    <location>
        <begin position="12"/>
        <end position="30"/>
    </location>
</feature>
<evidence type="ECO:0000256" key="1">
    <source>
        <dbReference type="ARBA" id="ARBA00001974"/>
    </source>
</evidence>
<protein>
    <recommendedName>
        <fullName evidence="2">thiol oxidase</fullName>
        <ecNumber evidence="2">1.8.3.2</ecNumber>
    </recommendedName>
</protein>
<dbReference type="AlphaFoldDB" id="A0A6C0ELC5"/>